<dbReference type="InterPro" id="IPR029058">
    <property type="entry name" value="AB_hydrolase_fold"/>
</dbReference>
<evidence type="ECO:0000313" key="3">
    <source>
        <dbReference type="Proteomes" id="UP000248975"/>
    </source>
</evidence>
<sequence length="374" mass="39878">MRQTFSQIVALALCIVILAGCAQRGSITVDPAAAAVGSVQPILVASSRVSDPAGPGYLRAAGDSLSFSQIDVSVPPDRKPGTVTFPHTNPPNPKTDFLTVGGGRIADRRAFIKAVNAAVAQKPVNQREAFVFVHGFNTNFAEGLYRQAQMRHDFGAPGISIHFAWPSAGNVRAYATDRETTLQARDDLEQLIDILVQTNVTRIVLAGHSMGAFLLMEALRQKAIRGTPSDFRKLQTVVLMAPDIDVGVFRRQAQALEGDGVSIYIFTSERDRALRFSAVLRGTGARLGALSDNSQVADLPVTVIDLSALDGNQDAQNHFKVATSPVMISLIRGLDAYGNQTLSDASNARSGLIDSSVGILKDIGSVALQPFAVK</sequence>
<organism evidence="2 3">
    <name type="scientific">Cereibacter sphaeroides</name>
    <name type="common">Rhodobacter sphaeroides</name>
    <dbReference type="NCBI Taxonomy" id="1063"/>
    <lineage>
        <taxon>Bacteria</taxon>
        <taxon>Pseudomonadati</taxon>
        <taxon>Pseudomonadota</taxon>
        <taxon>Alphaproteobacteria</taxon>
        <taxon>Rhodobacterales</taxon>
        <taxon>Paracoccaceae</taxon>
        <taxon>Cereibacter</taxon>
    </lineage>
</organism>
<keyword evidence="1" id="KW-0732">Signal</keyword>
<feature type="chain" id="PRO_5015986123" description="Alpha/beta fold hydrolase" evidence="1">
    <location>
        <begin position="23"/>
        <end position="374"/>
    </location>
</feature>
<evidence type="ECO:0000256" key="1">
    <source>
        <dbReference type="SAM" id="SignalP"/>
    </source>
</evidence>
<gene>
    <name evidence="2" type="ORF">DI533_07420</name>
</gene>
<dbReference type="PROSITE" id="PS51257">
    <property type="entry name" value="PROKAR_LIPOPROTEIN"/>
    <property type="match status" value="1"/>
</dbReference>
<comment type="caution">
    <text evidence="2">The sequence shown here is derived from an EMBL/GenBank/DDBJ whole genome shotgun (WGS) entry which is preliminary data.</text>
</comment>
<dbReference type="PIRSF" id="PIRSF033909">
    <property type="entry name" value="UCP033909"/>
    <property type="match status" value="1"/>
</dbReference>
<accession>A0A2W5SM32</accession>
<protein>
    <recommendedName>
        <fullName evidence="4">Alpha/beta fold hydrolase</fullName>
    </recommendedName>
</protein>
<dbReference type="AlphaFoldDB" id="A0A2W5SM32"/>
<dbReference type="InterPro" id="IPR014586">
    <property type="entry name" value="UCP033909"/>
</dbReference>
<dbReference type="InterPro" id="IPR010297">
    <property type="entry name" value="DUF900_hydrolase"/>
</dbReference>
<dbReference type="PANTHER" id="PTHR36513:SF1">
    <property type="entry name" value="TRANSMEMBRANE PROTEIN"/>
    <property type="match status" value="1"/>
</dbReference>
<dbReference type="SUPFAM" id="SSF53474">
    <property type="entry name" value="alpha/beta-Hydrolases"/>
    <property type="match status" value="1"/>
</dbReference>
<name>A0A2W5SM32_CERSP</name>
<dbReference type="PANTHER" id="PTHR36513">
    <property type="entry name" value="ABC TRANSMEMBRANE TYPE-1 DOMAIN-CONTAINING PROTEIN"/>
    <property type="match status" value="1"/>
</dbReference>
<reference evidence="2 3" key="1">
    <citation type="submission" date="2017-08" db="EMBL/GenBank/DDBJ databases">
        <title>Infants hospitalized years apart are colonized by the same room-sourced microbial strains.</title>
        <authorList>
            <person name="Brooks B."/>
            <person name="Olm M.R."/>
            <person name="Firek B.A."/>
            <person name="Baker R."/>
            <person name="Thomas B.C."/>
            <person name="Morowitz M.J."/>
            <person name="Banfield J.F."/>
        </authorList>
    </citation>
    <scope>NUCLEOTIDE SEQUENCE [LARGE SCALE GENOMIC DNA]</scope>
    <source>
        <strain evidence="2">S2_003_000_R2_11</strain>
    </source>
</reference>
<dbReference type="Proteomes" id="UP000248975">
    <property type="component" value="Unassembled WGS sequence"/>
</dbReference>
<evidence type="ECO:0008006" key="4">
    <source>
        <dbReference type="Google" id="ProtNLM"/>
    </source>
</evidence>
<dbReference type="EMBL" id="QFQS01000001">
    <property type="protein sequence ID" value="PZR00396.1"/>
    <property type="molecule type" value="Genomic_DNA"/>
</dbReference>
<dbReference type="Gene3D" id="3.40.50.1820">
    <property type="entry name" value="alpha/beta hydrolase"/>
    <property type="match status" value="1"/>
</dbReference>
<proteinExistence type="predicted"/>
<feature type="signal peptide" evidence="1">
    <location>
        <begin position="1"/>
        <end position="22"/>
    </location>
</feature>
<dbReference type="Pfam" id="PF05990">
    <property type="entry name" value="DUF900"/>
    <property type="match status" value="1"/>
</dbReference>
<evidence type="ECO:0000313" key="2">
    <source>
        <dbReference type="EMBL" id="PZR00396.1"/>
    </source>
</evidence>